<dbReference type="EMBL" id="JAJGQJ010000043">
    <property type="protein sequence ID" value="MCC4621512.1"/>
    <property type="molecule type" value="Genomic_DNA"/>
</dbReference>
<name>A0ABS8HHB4_9XANT</name>
<protein>
    <submittedName>
        <fullName evidence="2">PilL N-terminal domain-containing protein</fullName>
    </submittedName>
</protein>
<keyword evidence="1" id="KW-0732">Signal</keyword>
<reference evidence="2 3" key="1">
    <citation type="submission" date="2021-10" db="EMBL/GenBank/DDBJ databases">
        <title>Genome sequencing of Xanthomonas strains from NCPPB.</title>
        <authorList>
            <person name="Hussein R."/>
            <person name="Harrison J."/>
            <person name="Studholme D.J."/>
            <person name="Vicente J."/>
            <person name="Grant M."/>
        </authorList>
    </citation>
    <scope>NUCLEOTIDE SEQUENCE [LARGE SCALE GENOMIC DNA]</scope>
    <source>
        <strain evidence="2 3">NCPPB 101</strain>
    </source>
</reference>
<gene>
    <name evidence="2" type="ORF">LL965_16005</name>
</gene>
<comment type="caution">
    <text evidence="2">The sequence shown here is derived from an EMBL/GenBank/DDBJ whole genome shotgun (WGS) entry which is preliminary data.</text>
</comment>
<feature type="chain" id="PRO_5046230194" evidence="1">
    <location>
        <begin position="31"/>
        <end position="200"/>
    </location>
</feature>
<evidence type="ECO:0000256" key="1">
    <source>
        <dbReference type="SAM" id="SignalP"/>
    </source>
</evidence>
<organism evidence="2 3">
    <name type="scientific">Xanthomonas cassavae CFBP 4642</name>
    <dbReference type="NCBI Taxonomy" id="1219375"/>
    <lineage>
        <taxon>Bacteria</taxon>
        <taxon>Pseudomonadati</taxon>
        <taxon>Pseudomonadota</taxon>
        <taxon>Gammaproteobacteria</taxon>
        <taxon>Lysobacterales</taxon>
        <taxon>Lysobacteraceae</taxon>
        <taxon>Xanthomonas</taxon>
    </lineage>
</organism>
<dbReference type="InterPro" id="IPR022260">
    <property type="entry name" value="Integr_conj_element_PilL"/>
</dbReference>
<proteinExistence type="predicted"/>
<dbReference type="NCBIfam" id="TIGR03748">
    <property type="entry name" value="conj_PilL"/>
    <property type="match status" value="1"/>
</dbReference>
<dbReference type="Proteomes" id="UP001199206">
    <property type="component" value="Unassembled WGS sequence"/>
</dbReference>
<feature type="signal peptide" evidence="1">
    <location>
        <begin position="1"/>
        <end position="30"/>
    </location>
</feature>
<evidence type="ECO:0000313" key="3">
    <source>
        <dbReference type="Proteomes" id="UP001199206"/>
    </source>
</evidence>
<keyword evidence="3" id="KW-1185">Reference proteome</keyword>
<sequence>MPPSILPEPRSFSAAAIVLALALLSGCAGAPPARHTAAPAASTSSGVSTAASFPAVPVVRQGRYTLVEIEPMAGQRDLLMQIVDVTLPVSDRATVGDGLQYLLRHSGYRLCAPSGDSAMLYALPLPAAHVHLGPTTLLSALLAMSGNAWLLDVDHTQREVCFRRAEAVGADTAMPGTNQTDGRIPLIEAAPVRSHLETLP</sequence>
<accession>A0ABS8HHB4</accession>
<dbReference type="RefSeq" id="WP_029220038.1">
    <property type="nucleotide sequence ID" value="NZ_CAWLZN010000001.1"/>
</dbReference>
<evidence type="ECO:0000313" key="2">
    <source>
        <dbReference type="EMBL" id="MCC4621512.1"/>
    </source>
</evidence>